<dbReference type="InterPro" id="IPR023577">
    <property type="entry name" value="CYTH_domain"/>
</dbReference>
<dbReference type="Pfam" id="PF01928">
    <property type="entry name" value="CYTH"/>
    <property type="match status" value="1"/>
</dbReference>
<gene>
    <name evidence="2" type="ORF">IBJ83_03515</name>
</gene>
<evidence type="ECO:0000313" key="2">
    <source>
        <dbReference type="EMBL" id="MBK1468382.1"/>
    </source>
</evidence>
<dbReference type="Proteomes" id="UP000823123">
    <property type="component" value="Unassembled WGS sequence"/>
</dbReference>
<evidence type="ECO:0000259" key="1">
    <source>
        <dbReference type="PROSITE" id="PS51707"/>
    </source>
</evidence>
<evidence type="ECO:0000313" key="3">
    <source>
        <dbReference type="Proteomes" id="UP000823123"/>
    </source>
</evidence>
<dbReference type="SUPFAM" id="SSF55154">
    <property type="entry name" value="CYTH-like phosphatases"/>
    <property type="match status" value="1"/>
</dbReference>
<accession>A0ABS1C8G4</accession>
<feature type="domain" description="CYTH" evidence="1">
    <location>
        <begin position="8"/>
        <end position="214"/>
    </location>
</feature>
<keyword evidence="3" id="KW-1185">Reference proteome</keyword>
<dbReference type="Gene3D" id="2.40.320.10">
    <property type="entry name" value="Hypothetical Protein Pfu-838710-001"/>
    <property type="match status" value="1"/>
</dbReference>
<name>A0ABS1C8G4_9FIRM</name>
<dbReference type="EMBL" id="JACVDA010000007">
    <property type="protein sequence ID" value="MBK1468382.1"/>
    <property type="molecule type" value="Genomic_DNA"/>
</dbReference>
<organism evidence="2 3">
    <name type="scientific">Parvimonas parva</name>
    <dbReference type="NCBI Taxonomy" id="2769485"/>
    <lineage>
        <taxon>Bacteria</taxon>
        <taxon>Bacillati</taxon>
        <taxon>Bacillota</taxon>
        <taxon>Tissierellia</taxon>
        <taxon>Tissierellales</taxon>
        <taxon>Peptoniphilaceae</taxon>
        <taxon>Parvimonas</taxon>
    </lineage>
</organism>
<dbReference type="PROSITE" id="PS51707">
    <property type="entry name" value="CYTH"/>
    <property type="match status" value="1"/>
</dbReference>
<dbReference type="InterPro" id="IPR033469">
    <property type="entry name" value="CYTH-like_dom_sf"/>
</dbReference>
<proteinExistence type="predicted"/>
<dbReference type="RefSeq" id="WP_201275321.1">
    <property type="nucleotide sequence ID" value="NZ_JACVDA010000007.1"/>
</dbReference>
<comment type="caution">
    <text evidence="2">The sequence shown here is derived from an EMBL/GenBank/DDBJ whole genome shotgun (WGS) entry which is preliminary data.</text>
</comment>
<sequence>MRIREKLIIENELKYLLNNKSDFIEIMEFLELNYDVIPYKTAELYDVYYDTLDFRLKKLGISYRIRKRPQISINMKLPGDIKDGIWSRYEYSCKIDKKNLTEKELLSIDCKIHDILKKSLNIDCMDLCALKKINTRRYGFLINKKNKNVLNKLELIGVAFFDVSKNDCNKLEIFEFEMETYEQTDVFVSPSIFDELIYIGKYIESRGFLKSKKSKYERAFEEYEF</sequence>
<reference evidence="2 3" key="1">
    <citation type="submission" date="2020-09" db="EMBL/GenBank/DDBJ databases">
        <title>Parvimonas S3374 sp. nov.</title>
        <authorList>
            <person name="Buhl M."/>
        </authorList>
    </citation>
    <scope>NUCLEOTIDE SEQUENCE [LARGE SCALE GENOMIC DNA]</scope>
    <source>
        <strain evidence="2 3">S3374</strain>
    </source>
</reference>
<protein>
    <submittedName>
        <fullName evidence="2">CYTH domain-containing protein</fullName>
    </submittedName>
</protein>